<comment type="caution">
    <text evidence="3">The sequence shown here is derived from an EMBL/GenBank/DDBJ whole genome shotgun (WGS) entry which is preliminary data.</text>
</comment>
<name>A0ABT2J754_9PSEU</name>
<evidence type="ECO:0000256" key="2">
    <source>
        <dbReference type="SAM" id="Phobius"/>
    </source>
</evidence>
<feature type="compositionally biased region" description="Basic and acidic residues" evidence="1">
    <location>
        <begin position="171"/>
        <end position="196"/>
    </location>
</feature>
<keyword evidence="4" id="KW-1185">Reference proteome</keyword>
<dbReference type="Proteomes" id="UP001156441">
    <property type="component" value="Unassembled WGS sequence"/>
</dbReference>
<organism evidence="3 4">
    <name type="scientific">Actinophytocola gossypii</name>
    <dbReference type="NCBI Taxonomy" id="2812003"/>
    <lineage>
        <taxon>Bacteria</taxon>
        <taxon>Bacillati</taxon>
        <taxon>Actinomycetota</taxon>
        <taxon>Actinomycetes</taxon>
        <taxon>Pseudonocardiales</taxon>
        <taxon>Pseudonocardiaceae</taxon>
    </lineage>
</organism>
<protein>
    <recommendedName>
        <fullName evidence="5">FUSC family protein</fullName>
    </recommendedName>
</protein>
<evidence type="ECO:0008006" key="5">
    <source>
        <dbReference type="Google" id="ProtNLM"/>
    </source>
</evidence>
<gene>
    <name evidence="3" type="ORF">JT362_11205</name>
</gene>
<reference evidence="3 4" key="1">
    <citation type="submission" date="2021-02" db="EMBL/GenBank/DDBJ databases">
        <title>Actinophytocola xerophila sp. nov., isolated from soil of cotton cropping field.</title>
        <authorList>
            <person name="Huang R."/>
            <person name="Chen X."/>
            <person name="Ge X."/>
            <person name="Liu W."/>
        </authorList>
    </citation>
    <scope>NUCLEOTIDE SEQUENCE [LARGE SCALE GENOMIC DNA]</scope>
    <source>
        <strain evidence="3 4">S1-96</strain>
    </source>
</reference>
<sequence length="196" mass="21146">MGRYLGSTKNLVGSACGLVGIVLYVTGVTGSYGLALVAVLYAAGALLAPPERVRRSPAAELPRLRADLAALVESAVARRADLPAGAVERLERIAGTLTPLMARPLGEDPETLHAVIRLAGTDLPLSVRTYLNLPRNLTARIDGRDHDPAAELLDQLELLERDANRIAARHHAGDVRQQTDHTRYIRSRTEPDEPGR</sequence>
<keyword evidence="2" id="KW-1133">Transmembrane helix</keyword>
<dbReference type="EMBL" id="JAFFZE010000010">
    <property type="protein sequence ID" value="MCT2583685.1"/>
    <property type="molecule type" value="Genomic_DNA"/>
</dbReference>
<keyword evidence="2" id="KW-0472">Membrane</keyword>
<feature type="region of interest" description="Disordered" evidence="1">
    <location>
        <begin position="169"/>
        <end position="196"/>
    </location>
</feature>
<accession>A0ABT2J754</accession>
<dbReference type="RefSeq" id="WP_260191073.1">
    <property type="nucleotide sequence ID" value="NZ_JAFFZE010000010.1"/>
</dbReference>
<evidence type="ECO:0000256" key="1">
    <source>
        <dbReference type="SAM" id="MobiDB-lite"/>
    </source>
</evidence>
<evidence type="ECO:0000313" key="4">
    <source>
        <dbReference type="Proteomes" id="UP001156441"/>
    </source>
</evidence>
<keyword evidence="2" id="KW-0812">Transmembrane</keyword>
<proteinExistence type="predicted"/>
<evidence type="ECO:0000313" key="3">
    <source>
        <dbReference type="EMBL" id="MCT2583685.1"/>
    </source>
</evidence>
<feature type="transmembrane region" description="Helical" evidence="2">
    <location>
        <begin position="31"/>
        <end position="48"/>
    </location>
</feature>